<keyword evidence="3" id="KW-1185">Reference proteome</keyword>
<feature type="chain" id="PRO_5020342316" description="AMIN domain-containing protein" evidence="1">
    <location>
        <begin position="22"/>
        <end position="196"/>
    </location>
</feature>
<sequence>MRLIASLAGLVLAASGVAAFAQTPPAAPTGAQPAMTQAGTPQRPEIHISRPIEMVLIEQAAGMSFDGKTLTLTGVPPVASFRVDRPERIGGTMTTEQFVKIWNATVRMFKNDPPNAALTILGPQPTQVIVELGSVTQNGTTLVFNAGLLDGDIPSSGGPVNLVTAPTVYRPLEGAGTFLKCWWSPYWVERVCRAGW</sequence>
<keyword evidence="1" id="KW-0732">Signal</keyword>
<dbReference type="OrthoDB" id="424374at2"/>
<reference evidence="2 3" key="1">
    <citation type="submission" date="2019-03" db="EMBL/GenBank/DDBJ databases">
        <title>Genomic Encyclopedia of Type Strains, Phase IV (KMG-IV): sequencing the most valuable type-strain genomes for metagenomic binning, comparative biology and taxonomic classification.</title>
        <authorList>
            <person name="Goeker M."/>
        </authorList>
    </citation>
    <scope>NUCLEOTIDE SEQUENCE [LARGE SCALE GENOMIC DNA]</scope>
    <source>
        <strain evidence="2 3">DSM 9035</strain>
    </source>
</reference>
<evidence type="ECO:0000256" key="1">
    <source>
        <dbReference type="SAM" id="SignalP"/>
    </source>
</evidence>
<organism evidence="2 3">
    <name type="scientific">Aquabacter spiritensis</name>
    <dbReference type="NCBI Taxonomy" id="933073"/>
    <lineage>
        <taxon>Bacteria</taxon>
        <taxon>Pseudomonadati</taxon>
        <taxon>Pseudomonadota</taxon>
        <taxon>Alphaproteobacteria</taxon>
        <taxon>Hyphomicrobiales</taxon>
        <taxon>Xanthobacteraceae</taxon>
        <taxon>Aquabacter</taxon>
    </lineage>
</organism>
<dbReference type="Proteomes" id="UP000294664">
    <property type="component" value="Unassembled WGS sequence"/>
</dbReference>
<dbReference type="AlphaFoldDB" id="A0A4R3M167"/>
<feature type="signal peptide" evidence="1">
    <location>
        <begin position="1"/>
        <end position="21"/>
    </location>
</feature>
<evidence type="ECO:0000313" key="3">
    <source>
        <dbReference type="Proteomes" id="UP000294664"/>
    </source>
</evidence>
<gene>
    <name evidence="2" type="ORF">EDC64_102332</name>
</gene>
<comment type="caution">
    <text evidence="2">The sequence shown here is derived from an EMBL/GenBank/DDBJ whole genome shotgun (WGS) entry which is preliminary data.</text>
</comment>
<proteinExistence type="predicted"/>
<evidence type="ECO:0000313" key="2">
    <source>
        <dbReference type="EMBL" id="TCT06851.1"/>
    </source>
</evidence>
<name>A0A4R3M167_9HYPH</name>
<dbReference type="RefSeq" id="WP_132030320.1">
    <property type="nucleotide sequence ID" value="NZ_SMAI01000002.1"/>
</dbReference>
<protein>
    <recommendedName>
        <fullName evidence="4">AMIN domain-containing protein</fullName>
    </recommendedName>
</protein>
<accession>A0A4R3M167</accession>
<dbReference type="EMBL" id="SMAI01000002">
    <property type="protein sequence ID" value="TCT06851.1"/>
    <property type="molecule type" value="Genomic_DNA"/>
</dbReference>
<evidence type="ECO:0008006" key="4">
    <source>
        <dbReference type="Google" id="ProtNLM"/>
    </source>
</evidence>